<organism evidence="1 2">
    <name type="scientific">Miscanthus lutarioriparius</name>
    <dbReference type="NCBI Taxonomy" id="422564"/>
    <lineage>
        <taxon>Eukaryota</taxon>
        <taxon>Viridiplantae</taxon>
        <taxon>Streptophyta</taxon>
        <taxon>Embryophyta</taxon>
        <taxon>Tracheophyta</taxon>
        <taxon>Spermatophyta</taxon>
        <taxon>Magnoliopsida</taxon>
        <taxon>Liliopsida</taxon>
        <taxon>Poales</taxon>
        <taxon>Poaceae</taxon>
        <taxon>PACMAD clade</taxon>
        <taxon>Panicoideae</taxon>
        <taxon>Andropogonodae</taxon>
        <taxon>Andropogoneae</taxon>
        <taxon>Saccharinae</taxon>
        <taxon>Miscanthus</taxon>
    </lineage>
</organism>
<name>A0A811PIQ3_9POAL</name>
<proteinExistence type="predicted"/>
<dbReference type="Proteomes" id="UP000604825">
    <property type="component" value="Unassembled WGS sequence"/>
</dbReference>
<dbReference type="EMBL" id="CAJGYO010000007">
    <property type="protein sequence ID" value="CAD6242286.1"/>
    <property type="molecule type" value="Genomic_DNA"/>
</dbReference>
<protein>
    <submittedName>
        <fullName evidence="1">Uncharacterized protein</fullName>
    </submittedName>
</protein>
<accession>A0A811PIQ3</accession>
<sequence>MATPLRKRGVAAGLWPFDRHEGSVAIRSIAALPGPACSVLIKRECELRQEFDGWVAASF</sequence>
<dbReference type="AlphaFoldDB" id="A0A811PIQ3"/>
<reference evidence="1" key="1">
    <citation type="submission" date="2020-10" db="EMBL/GenBank/DDBJ databases">
        <authorList>
            <person name="Han B."/>
            <person name="Lu T."/>
            <person name="Zhao Q."/>
            <person name="Huang X."/>
            <person name="Zhao Y."/>
        </authorList>
    </citation>
    <scope>NUCLEOTIDE SEQUENCE</scope>
</reference>
<keyword evidence="2" id="KW-1185">Reference proteome</keyword>
<evidence type="ECO:0000313" key="1">
    <source>
        <dbReference type="EMBL" id="CAD6242286.1"/>
    </source>
</evidence>
<evidence type="ECO:0000313" key="2">
    <source>
        <dbReference type="Proteomes" id="UP000604825"/>
    </source>
</evidence>
<comment type="caution">
    <text evidence="1">The sequence shown here is derived from an EMBL/GenBank/DDBJ whole genome shotgun (WGS) entry which is preliminary data.</text>
</comment>
<gene>
    <name evidence="1" type="ORF">NCGR_LOCUS27810</name>
</gene>